<dbReference type="InterPro" id="IPR000742">
    <property type="entry name" value="EGF"/>
</dbReference>
<feature type="transmembrane region" description="Helical" evidence="10">
    <location>
        <begin position="118"/>
        <end position="140"/>
    </location>
</feature>
<evidence type="ECO:0000256" key="8">
    <source>
        <dbReference type="ARBA" id="ARBA00023180"/>
    </source>
</evidence>
<evidence type="ECO:0000256" key="2">
    <source>
        <dbReference type="ARBA" id="ARBA00022536"/>
    </source>
</evidence>
<reference evidence="13 14" key="1">
    <citation type="journal article" date="2014" name="Nat. Genet.">
        <title>Whole-genome sequence of a flatfish provides insights into ZW sex chromosome evolution and adaptation to a benthic lifestyle.</title>
        <authorList>
            <person name="Chen S."/>
            <person name="Zhang G."/>
            <person name="Shao C."/>
            <person name="Huang Q."/>
            <person name="Liu G."/>
            <person name="Zhang P."/>
            <person name="Song W."/>
            <person name="An N."/>
            <person name="Chalopin D."/>
            <person name="Volff J.N."/>
            <person name="Hong Y."/>
            <person name="Li Q."/>
            <person name="Sha Z."/>
            <person name="Zhou H."/>
            <person name="Xie M."/>
            <person name="Yu Q."/>
            <person name="Liu Y."/>
            <person name="Xiang H."/>
            <person name="Wang N."/>
            <person name="Wu K."/>
            <person name="Yang C."/>
            <person name="Zhou Q."/>
            <person name="Liao X."/>
            <person name="Yang L."/>
            <person name="Hu Q."/>
            <person name="Zhang J."/>
            <person name="Meng L."/>
            <person name="Jin L."/>
            <person name="Tian Y."/>
            <person name="Lian J."/>
            <person name="Yang J."/>
            <person name="Miao G."/>
            <person name="Liu S."/>
            <person name="Liang Z."/>
            <person name="Yan F."/>
            <person name="Li Y."/>
            <person name="Sun B."/>
            <person name="Zhang H."/>
            <person name="Zhang J."/>
            <person name="Zhu Y."/>
            <person name="Du M."/>
            <person name="Zhao Y."/>
            <person name="Schartl M."/>
            <person name="Tang Q."/>
            <person name="Wang J."/>
        </authorList>
    </citation>
    <scope>NUCLEOTIDE SEQUENCE</scope>
</reference>
<feature type="disulfide bond" evidence="9">
    <location>
        <begin position="92"/>
        <end position="101"/>
    </location>
</feature>
<dbReference type="FunCoup" id="A0A3P8WXH7">
    <property type="interactions" value="944"/>
</dbReference>
<keyword evidence="5" id="KW-0339">Growth factor</keyword>
<evidence type="ECO:0000256" key="11">
    <source>
        <dbReference type="SAM" id="SignalP"/>
    </source>
</evidence>
<dbReference type="AlphaFoldDB" id="A0A3P8WXH7"/>
<feature type="signal peptide" evidence="11">
    <location>
        <begin position="1"/>
        <end position="29"/>
    </location>
</feature>
<accession>A0A3P8WXH7</accession>
<dbReference type="KEGG" id="csem:103397821"/>
<keyword evidence="4 10" id="KW-1133">Transmembrane helix</keyword>
<proteinExistence type="predicted"/>
<evidence type="ECO:0000256" key="4">
    <source>
        <dbReference type="ARBA" id="ARBA00022989"/>
    </source>
</evidence>
<name>A0A3P8WXH7_CYNSE</name>
<dbReference type="GO" id="GO:0008284">
    <property type="term" value="P:positive regulation of cell population proliferation"/>
    <property type="evidence" value="ECO:0007669"/>
    <property type="project" value="TreeGrafter"/>
</dbReference>
<protein>
    <submittedName>
        <fullName evidence="13">Epithelial mitogen homolog (mouse)</fullName>
    </submittedName>
</protein>
<dbReference type="GO" id="GO:0045840">
    <property type="term" value="P:positive regulation of mitotic nuclear division"/>
    <property type="evidence" value="ECO:0007669"/>
    <property type="project" value="TreeGrafter"/>
</dbReference>
<dbReference type="PANTHER" id="PTHR10740:SF10">
    <property type="entry name" value="EPIGEN"/>
    <property type="match status" value="1"/>
</dbReference>
<dbReference type="PANTHER" id="PTHR10740">
    <property type="entry name" value="TRANSFORMING GROWTH FACTOR ALPHA"/>
    <property type="match status" value="1"/>
</dbReference>
<keyword evidence="8" id="KW-0325">Glycoprotein</keyword>
<keyword evidence="7 9" id="KW-1015">Disulfide bond</keyword>
<keyword evidence="3 10" id="KW-0812">Transmembrane</keyword>
<dbReference type="PROSITE" id="PS00022">
    <property type="entry name" value="EGF_1"/>
    <property type="match status" value="1"/>
</dbReference>
<dbReference type="Gene3D" id="2.10.25.10">
    <property type="entry name" value="Laminin"/>
    <property type="match status" value="1"/>
</dbReference>
<dbReference type="PROSITE" id="PS50026">
    <property type="entry name" value="EGF_3"/>
    <property type="match status" value="1"/>
</dbReference>
<reference evidence="13" key="3">
    <citation type="submission" date="2025-09" db="UniProtKB">
        <authorList>
            <consortium name="Ensembl"/>
        </authorList>
    </citation>
    <scope>IDENTIFICATION</scope>
</reference>
<feature type="domain" description="EGF-like" evidence="12">
    <location>
        <begin position="61"/>
        <end position="102"/>
    </location>
</feature>
<dbReference type="Pfam" id="PF00008">
    <property type="entry name" value="EGF"/>
    <property type="match status" value="1"/>
</dbReference>
<sequence length="160" mass="17610">MFTQRLARPDICFSAVMAALLLLTTSGQSATVNDTNNTTASPALTTQLSNSSAEEPLVLSFHRPCGDEHPSFCQNGGQCMFSQDSNKHFCICKSSYSGPRCLFLEPNLSRSQHNMEQLIGIVFSVLLVLLFLLFLLYCFAYRKCKKSASLIKSPPSETSV</sequence>
<dbReference type="GO" id="GO:0007173">
    <property type="term" value="P:epidermal growth factor receptor signaling pathway"/>
    <property type="evidence" value="ECO:0007669"/>
    <property type="project" value="TreeGrafter"/>
</dbReference>
<keyword evidence="2 9" id="KW-0245">EGF-like domain</keyword>
<reference evidence="13" key="2">
    <citation type="submission" date="2025-08" db="UniProtKB">
        <authorList>
            <consortium name="Ensembl"/>
        </authorList>
    </citation>
    <scope>IDENTIFICATION</scope>
</reference>
<dbReference type="InParanoid" id="A0A3P8WXH7"/>
<evidence type="ECO:0000313" key="14">
    <source>
        <dbReference type="Proteomes" id="UP000265120"/>
    </source>
</evidence>
<dbReference type="GO" id="GO:0005154">
    <property type="term" value="F:epidermal growth factor receptor binding"/>
    <property type="evidence" value="ECO:0007669"/>
    <property type="project" value="TreeGrafter"/>
</dbReference>
<evidence type="ECO:0000256" key="9">
    <source>
        <dbReference type="PROSITE-ProRule" id="PRU00076"/>
    </source>
</evidence>
<dbReference type="OrthoDB" id="9411915at2759"/>
<dbReference type="CTD" id="255324"/>
<dbReference type="Ensembl" id="ENSCSET00000031873.1">
    <property type="protein sequence ID" value="ENSCSEP00000031464.1"/>
    <property type="gene ID" value="ENSCSEG00000020148.1"/>
</dbReference>
<evidence type="ECO:0000256" key="7">
    <source>
        <dbReference type="ARBA" id="ARBA00023157"/>
    </source>
</evidence>
<keyword evidence="14" id="KW-1185">Reference proteome</keyword>
<dbReference type="GeneID" id="103397821"/>
<evidence type="ECO:0000256" key="6">
    <source>
        <dbReference type="ARBA" id="ARBA00023136"/>
    </source>
</evidence>
<dbReference type="OMA" id="CMYPQDS"/>
<evidence type="ECO:0000313" key="13">
    <source>
        <dbReference type="Ensembl" id="ENSCSEP00000031464.1"/>
    </source>
</evidence>
<organism evidence="13 14">
    <name type="scientific">Cynoglossus semilaevis</name>
    <name type="common">Tongue sole</name>
    <dbReference type="NCBI Taxonomy" id="244447"/>
    <lineage>
        <taxon>Eukaryota</taxon>
        <taxon>Metazoa</taxon>
        <taxon>Chordata</taxon>
        <taxon>Craniata</taxon>
        <taxon>Vertebrata</taxon>
        <taxon>Euteleostomi</taxon>
        <taxon>Actinopterygii</taxon>
        <taxon>Neopterygii</taxon>
        <taxon>Teleostei</taxon>
        <taxon>Neoteleostei</taxon>
        <taxon>Acanthomorphata</taxon>
        <taxon>Carangaria</taxon>
        <taxon>Pleuronectiformes</taxon>
        <taxon>Pleuronectoidei</taxon>
        <taxon>Cynoglossidae</taxon>
        <taxon>Cynoglossinae</taxon>
        <taxon>Cynoglossus</taxon>
    </lineage>
</organism>
<dbReference type="GO" id="GO:0005615">
    <property type="term" value="C:extracellular space"/>
    <property type="evidence" value="ECO:0007669"/>
    <property type="project" value="TreeGrafter"/>
</dbReference>
<feature type="disulfide bond" evidence="9">
    <location>
        <begin position="73"/>
        <end position="90"/>
    </location>
</feature>
<evidence type="ECO:0000256" key="10">
    <source>
        <dbReference type="SAM" id="Phobius"/>
    </source>
</evidence>
<dbReference type="RefSeq" id="XP_008334435.1">
    <property type="nucleotide sequence ID" value="XM_008336213.3"/>
</dbReference>
<keyword evidence="11" id="KW-0732">Signal</keyword>
<dbReference type="GeneTree" id="ENSGT00730000113053"/>
<dbReference type="STRING" id="244447.ENSCSEP00000031464"/>
<keyword evidence="6 10" id="KW-0472">Membrane</keyword>
<evidence type="ECO:0000256" key="5">
    <source>
        <dbReference type="ARBA" id="ARBA00023030"/>
    </source>
</evidence>
<evidence type="ECO:0000259" key="12">
    <source>
        <dbReference type="PROSITE" id="PS50026"/>
    </source>
</evidence>
<comment type="subcellular location">
    <subcellularLocation>
        <location evidence="1">Membrane</location>
        <topology evidence="1">Single-pass type I membrane protein</topology>
    </subcellularLocation>
</comment>
<dbReference type="SUPFAM" id="SSF57196">
    <property type="entry name" value="EGF/Laminin"/>
    <property type="match status" value="1"/>
</dbReference>
<dbReference type="Proteomes" id="UP000265120">
    <property type="component" value="Chromosome Z"/>
</dbReference>
<evidence type="ECO:0000256" key="3">
    <source>
        <dbReference type="ARBA" id="ARBA00022692"/>
    </source>
</evidence>
<evidence type="ECO:0000256" key="1">
    <source>
        <dbReference type="ARBA" id="ARBA00004479"/>
    </source>
</evidence>
<dbReference type="GO" id="GO:0016020">
    <property type="term" value="C:membrane"/>
    <property type="evidence" value="ECO:0007669"/>
    <property type="project" value="UniProtKB-SubCell"/>
</dbReference>
<dbReference type="GO" id="GO:0008083">
    <property type="term" value="F:growth factor activity"/>
    <property type="evidence" value="ECO:0007669"/>
    <property type="project" value="UniProtKB-KW"/>
</dbReference>
<comment type="caution">
    <text evidence="9">Lacks conserved residue(s) required for the propagation of feature annotation.</text>
</comment>
<feature type="chain" id="PRO_5017923690" evidence="11">
    <location>
        <begin position="30"/>
        <end position="160"/>
    </location>
</feature>